<comment type="caution">
    <text evidence="3">The sequence shown here is derived from an EMBL/GenBank/DDBJ whole genome shotgun (WGS) entry which is preliminary data.</text>
</comment>
<dbReference type="PROSITE" id="PS00061">
    <property type="entry name" value="ADH_SHORT"/>
    <property type="match status" value="1"/>
</dbReference>
<dbReference type="SUPFAM" id="SSF51735">
    <property type="entry name" value="NAD(P)-binding Rossmann-fold domains"/>
    <property type="match status" value="1"/>
</dbReference>
<evidence type="ECO:0000313" key="4">
    <source>
        <dbReference type="Proteomes" id="UP000266327"/>
    </source>
</evidence>
<dbReference type="EMBL" id="QYUQ01000002">
    <property type="protein sequence ID" value="RJG03194.1"/>
    <property type="molecule type" value="Genomic_DNA"/>
</dbReference>
<dbReference type="Proteomes" id="UP000266327">
    <property type="component" value="Unassembled WGS sequence"/>
</dbReference>
<accession>A0A3A3G5V1</accession>
<dbReference type="AlphaFoldDB" id="A0A3A3G5V1"/>
<dbReference type="OrthoDB" id="9803333at2"/>
<dbReference type="InterPro" id="IPR036291">
    <property type="entry name" value="NAD(P)-bd_dom_sf"/>
</dbReference>
<dbReference type="PRINTS" id="PR00080">
    <property type="entry name" value="SDRFAMILY"/>
</dbReference>
<comment type="similarity">
    <text evidence="1">Belongs to the short-chain dehydrogenases/reductases (SDR) family.</text>
</comment>
<name>A0A3A3G5V1_9BURK</name>
<dbReference type="InterPro" id="IPR020904">
    <property type="entry name" value="Sc_DH/Rdtase_CS"/>
</dbReference>
<dbReference type="PANTHER" id="PTHR43180">
    <property type="entry name" value="3-OXOACYL-(ACYL-CARRIER-PROTEIN) REDUCTASE (AFU_ORTHOLOGUE AFUA_6G11210)"/>
    <property type="match status" value="1"/>
</dbReference>
<dbReference type="PRINTS" id="PR00081">
    <property type="entry name" value="GDHRDH"/>
</dbReference>
<dbReference type="Pfam" id="PF13561">
    <property type="entry name" value="adh_short_C2"/>
    <property type="match status" value="1"/>
</dbReference>
<gene>
    <name evidence="3" type="ORF">D3878_17680</name>
</gene>
<evidence type="ECO:0000256" key="1">
    <source>
        <dbReference type="ARBA" id="ARBA00006484"/>
    </source>
</evidence>
<organism evidence="3 4">
    <name type="scientific">Noviherbaspirillum sedimenti</name>
    <dbReference type="NCBI Taxonomy" id="2320865"/>
    <lineage>
        <taxon>Bacteria</taxon>
        <taxon>Pseudomonadati</taxon>
        <taxon>Pseudomonadota</taxon>
        <taxon>Betaproteobacteria</taxon>
        <taxon>Burkholderiales</taxon>
        <taxon>Oxalobacteraceae</taxon>
        <taxon>Noviherbaspirillum</taxon>
    </lineage>
</organism>
<reference evidence="4" key="1">
    <citation type="submission" date="2018-09" db="EMBL/GenBank/DDBJ databases">
        <authorList>
            <person name="Zhu H."/>
        </authorList>
    </citation>
    <scope>NUCLEOTIDE SEQUENCE [LARGE SCALE GENOMIC DNA]</scope>
    <source>
        <strain evidence="4">K1S02-23</strain>
    </source>
</reference>
<sequence length="239" mass="25335">MKRVEGKVALITGAASGLGKAEAILLAREGAKVIVTDVNDEAGRKLAQEIDGAFIHHDVRSEDDWRRAIAFAVERYGKLDVLVNNAGIVVIADIETTSLEQYRLIHAIHSEGTFLGCKHGIEAMKKQGGSIINTASLSALRAYPPVVAYASAKGAIRSLSMTVAAHCQDKGYPIRSNVIFPGNIDTPLLEGAMGMKPPPGTGQPEDVANAVLYLASDESRFITGAEFVIDNGVSIRPGA</sequence>
<dbReference type="InterPro" id="IPR002347">
    <property type="entry name" value="SDR_fam"/>
</dbReference>
<proteinExistence type="inferred from homology"/>
<keyword evidence="4" id="KW-1185">Reference proteome</keyword>
<evidence type="ECO:0000256" key="2">
    <source>
        <dbReference type="ARBA" id="ARBA00023002"/>
    </source>
</evidence>
<dbReference type="FunFam" id="3.40.50.720:FF:000084">
    <property type="entry name" value="Short-chain dehydrogenase reductase"/>
    <property type="match status" value="1"/>
</dbReference>
<dbReference type="RefSeq" id="WP_119786693.1">
    <property type="nucleotide sequence ID" value="NZ_QYUQ01000002.1"/>
</dbReference>
<dbReference type="Gene3D" id="3.40.50.720">
    <property type="entry name" value="NAD(P)-binding Rossmann-like Domain"/>
    <property type="match status" value="1"/>
</dbReference>
<keyword evidence="2" id="KW-0560">Oxidoreductase</keyword>
<evidence type="ECO:0000313" key="3">
    <source>
        <dbReference type="EMBL" id="RJG03194.1"/>
    </source>
</evidence>
<protein>
    <submittedName>
        <fullName evidence="3">SDR family oxidoreductase</fullName>
    </submittedName>
</protein>
<dbReference type="PANTHER" id="PTHR43180:SF66">
    <property type="entry name" value="SHORT-CHAIN DEHYDROGENASE_REDUCTASE FAMILY PROTEIN"/>
    <property type="match status" value="1"/>
</dbReference>
<dbReference type="GO" id="GO:0016491">
    <property type="term" value="F:oxidoreductase activity"/>
    <property type="evidence" value="ECO:0007669"/>
    <property type="project" value="UniProtKB-KW"/>
</dbReference>